<dbReference type="Gene3D" id="3.10.105.10">
    <property type="entry name" value="Dipeptide-binding Protein, Domain 3"/>
    <property type="match status" value="1"/>
</dbReference>
<evidence type="ECO:0000313" key="6">
    <source>
        <dbReference type="EMBL" id="AMG39818.1"/>
    </source>
</evidence>
<dbReference type="KEGG" id="axx:ERS451415_04020"/>
<dbReference type="GO" id="GO:0043190">
    <property type="term" value="C:ATP-binding cassette (ABC) transporter complex"/>
    <property type="evidence" value="ECO:0007669"/>
    <property type="project" value="InterPro"/>
</dbReference>
<comment type="similarity">
    <text evidence="1">Belongs to the bacterial solute-binding protein 5 family.</text>
</comment>
<dbReference type="InterPro" id="IPR039424">
    <property type="entry name" value="SBP_5"/>
</dbReference>
<evidence type="ECO:0000259" key="5">
    <source>
        <dbReference type="Pfam" id="PF00496"/>
    </source>
</evidence>
<dbReference type="InterPro" id="IPR030678">
    <property type="entry name" value="Peptide/Ni-bd"/>
</dbReference>
<evidence type="ECO:0000256" key="3">
    <source>
        <dbReference type="ARBA" id="ARBA00022729"/>
    </source>
</evidence>
<dbReference type="GO" id="GO:1904680">
    <property type="term" value="F:peptide transmembrane transporter activity"/>
    <property type="evidence" value="ECO:0007669"/>
    <property type="project" value="TreeGrafter"/>
</dbReference>
<dbReference type="GO" id="GO:0015833">
    <property type="term" value="P:peptide transport"/>
    <property type="evidence" value="ECO:0007669"/>
    <property type="project" value="TreeGrafter"/>
</dbReference>
<dbReference type="GO" id="GO:0030288">
    <property type="term" value="C:outer membrane-bounded periplasmic space"/>
    <property type="evidence" value="ECO:0007669"/>
    <property type="project" value="UniProtKB-ARBA"/>
</dbReference>
<evidence type="ECO:0000256" key="1">
    <source>
        <dbReference type="ARBA" id="ARBA00005695"/>
    </source>
</evidence>
<dbReference type="SUPFAM" id="SSF53850">
    <property type="entry name" value="Periplasmic binding protein-like II"/>
    <property type="match status" value="1"/>
</dbReference>
<feature type="chain" id="PRO_5015035929" evidence="4">
    <location>
        <begin position="31"/>
        <end position="510"/>
    </location>
</feature>
<dbReference type="PIRSF" id="PIRSF002741">
    <property type="entry name" value="MppA"/>
    <property type="match status" value="1"/>
</dbReference>
<name>A0A0D6I4S3_ALCXX</name>
<sequence>MLSLRKTFTATALALALGGALPAVLSTAQAAGTLNVAINQDPGSWDPIDTFVTFWGSVGSNLYDGLTMRGADLKLQPGLATKWEYLDDNKRLRFTLRQGVKFHNGEPFNAEAVKFTFERLLGAEGAKGPQKSNYDSIGEVKVVDEYTVDFILKQPDPVLLTKLAGYGAMIVPPKYIQEKGEENFNTHPVGTGPFKFESYQPKVNVTLARNDDYWGGKPKLDKVVYRFISEPGTQVAELQAGRVDIATLIPLGLIETVKKSGNADVISTGGPVAFALRYNTKNGITQNRDVRRALIMAVDRDTIVKQLLLGQAKTIASFQGPQSFGYNPEQKPLPFNPAEAKKLLAGAGIKPGATVQIDVRGSDSNFREVAQAVSGYLQAVGVRATIKPYETGVLLNDIIPGGKTGEMWQNQWGGWTYDYDNTAYLMYHSGQKWNPYDNDPKLNAMLEAQRTVYDVKKREAMLQEIAGYVADQALELPLYSLNTIVGVNKRVKGLEVPGDIRFRFLETAVE</sequence>
<dbReference type="PANTHER" id="PTHR30290">
    <property type="entry name" value="PERIPLASMIC BINDING COMPONENT OF ABC TRANSPORTER"/>
    <property type="match status" value="1"/>
</dbReference>
<proteinExistence type="inferred from homology"/>
<dbReference type="Proteomes" id="UP000060602">
    <property type="component" value="Chromosome"/>
</dbReference>
<dbReference type="CDD" id="cd00995">
    <property type="entry name" value="PBP2_NikA_DppA_OppA_like"/>
    <property type="match status" value="1"/>
</dbReference>
<evidence type="ECO:0000313" key="7">
    <source>
        <dbReference type="Proteomes" id="UP000060602"/>
    </source>
</evidence>
<dbReference type="EMBL" id="CP014060">
    <property type="protein sequence ID" value="AMG39818.1"/>
    <property type="molecule type" value="Genomic_DNA"/>
</dbReference>
<evidence type="ECO:0000256" key="4">
    <source>
        <dbReference type="SAM" id="SignalP"/>
    </source>
</evidence>
<dbReference type="PANTHER" id="PTHR30290:SF9">
    <property type="entry name" value="OLIGOPEPTIDE-BINDING PROTEIN APPA"/>
    <property type="match status" value="1"/>
</dbReference>
<dbReference type="Pfam" id="PF00496">
    <property type="entry name" value="SBP_bac_5"/>
    <property type="match status" value="1"/>
</dbReference>
<dbReference type="Gene3D" id="3.90.76.10">
    <property type="entry name" value="Dipeptide-binding Protein, Domain 1"/>
    <property type="match status" value="1"/>
</dbReference>
<dbReference type="InterPro" id="IPR000914">
    <property type="entry name" value="SBP_5_dom"/>
</dbReference>
<dbReference type="Gene3D" id="3.40.190.10">
    <property type="entry name" value="Periplasmic binding protein-like II"/>
    <property type="match status" value="1"/>
</dbReference>
<accession>A0A0D6I4S3</accession>
<organism evidence="6 7">
    <name type="scientific">Alcaligenes xylosoxydans xylosoxydans</name>
    <name type="common">Achromobacter xylosoxidans</name>
    <dbReference type="NCBI Taxonomy" id="85698"/>
    <lineage>
        <taxon>Bacteria</taxon>
        <taxon>Pseudomonadati</taxon>
        <taxon>Pseudomonadota</taxon>
        <taxon>Betaproteobacteria</taxon>
        <taxon>Burkholderiales</taxon>
        <taxon>Alcaligenaceae</taxon>
        <taxon>Achromobacter</taxon>
    </lineage>
</organism>
<dbReference type="AlphaFoldDB" id="A0A0D6I4S3"/>
<dbReference type="RefSeq" id="WP_006385015.1">
    <property type="nucleotide sequence ID" value="NZ_CP014060.2"/>
</dbReference>
<keyword evidence="3 4" id="KW-0732">Signal</keyword>
<dbReference type="PATRIC" id="fig|85698.19.peg.750"/>
<keyword evidence="2" id="KW-0813">Transport</keyword>
<reference evidence="7" key="1">
    <citation type="submission" date="2015-12" db="EMBL/GenBank/DDBJ databases">
        <title>FDA dAtabase for Regulatory Grade micrObial Sequences (FDA-ARGOS): Supporting development and validation of Infectious Disease Dx tests.</title>
        <authorList>
            <person name="Case J."/>
            <person name="Tallon L."/>
            <person name="Sadzewicz L."/>
            <person name="Sengamalay N."/>
            <person name="Ott S."/>
            <person name="Godinez A."/>
            <person name="Nagaraj S."/>
            <person name="Nadendla S."/>
            <person name="Sichtig H."/>
        </authorList>
    </citation>
    <scope>NUCLEOTIDE SEQUENCE [LARGE SCALE GENOMIC DNA]</scope>
    <source>
        <strain evidence="7">FDAARGOS_147</strain>
    </source>
</reference>
<gene>
    <name evidence="6" type="ORF">AL504_29760</name>
</gene>
<protein>
    <submittedName>
        <fullName evidence="6">ABC transporter substrate-binding protein</fullName>
    </submittedName>
</protein>
<dbReference type="eggNOG" id="COG0747">
    <property type="taxonomic scope" value="Bacteria"/>
</dbReference>
<dbReference type="GeneID" id="75277892"/>
<evidence type="ECO:0000256" key="2">
    <source>
        <dbReference type="ARBA" id="ARBA00022448"/>
    </source>
</evidence>
<feature type="signal peptide" evidence="4">
    <location>
        <begin position="1"/>
        <end position="30"/>
    </location>
</feature>
<feature type="domain" description="Solute-binding protein family 5" evidence="5">
    <location>
        <begin position="74"/>
        <end position="432"/>
    </location>
</feature>